<dbReference type="NCBIfam" id="TIGR02612">
    <property type="entry name" value="mob_myst_A"/>
    <property type="match status" value="1"/>
</dbReference>
<dbReference type="RefSeq" id="WP_275710257.1">
    <property type="nucleotide sequence ID" value="NZ_JANCMW010000020.1"/>
</dbReference>
<reference evidence="1" key="1">
    <citation type="submission" date="2022-07" db="EMBL/GenBank/DDBJ databases">
        <title>Marinobacter iranensis a new bacterium isolate from a hipersaline lake in Iran.</title>
        <authorList>
            <person name="Mohammad A.M.A."/>
            <person name="Cristina S.-P."/>
            <person name="Antonio V."/>
        </authorList>
    </citation>
    <scope>NUCLEOTIDE SEQUENCE</scope>
    <source>
        <strain evidence="1">71-i</strain>
    </source>
</reference>
<keyword evidence="2" id="KW-1185">Reference proteome</keyword>
<dbReference type="SUPFAM" id="SSF47413">
    <property type="entry name" value="lambda repressor-like DNA-binding domains"/>
    <property type="match status" value="1"/>
</dbReference>
<protein>
    <submittedName>
        <fullName evidence="1">Mobile mystery protein A</fullName>
    </submittedName>
</protein>
<evidence type="ECO:0000313" key="1">
    <source>
        <dbReference type="EMBL" id="MDF0752691.1"/>
    </source>
</evidence>
<gene>
    <name evidence="1" type="ORF">NLU14_20900</name>
</gene>
<dbReference type="InterPro" id="IPR013435">
    <property type="entry name" value="Mobile_mystery_prot_A"/>
</dbReference>
<name>A0ABT5YG54_9GAMM</name>
<proteinExistence type="predicted"/>
<dbReference type="InterPro" id="IPR010982">
    <property type="entry name" value="Lambda_DNA-bd_dom_sf"/>
</dbReference>
<accession>A0ABT5YG54</accession>
<organism evidence="1 2">
    <name type="scientific">Marinobacter iranensis</name>
    <dbReference type="NCBI Taxonomy" id="2962607"/>
    <lineage>
        <taxon>Bacteria</taxon>
        <taxon>Pseudomonadati</taxon>
        <taxon>Pseudomonadota</taxon>
        <taxon>Gammaproteobacteria</taxon>
        <taxon>Pseudomonadales</taxon>
        <taxon>Marinobacteraceae</taxon>
        <taxon>Marinobacter</taxon>
    </lineage>
</organism>
<dbReference type="Proteomes" id="UP001143391">
    <property type="component" value="Unassembled WGS sequence"/>
</dbReference>
<dbReference type="EMBL" id="JANCMW010000020">
    <property type="protein sequence ID" value="MDF0752691.1"/>
    <property type="molecule type" value="Genomic_DNA"/>
</dbReference>
<sequence length="165" mass="18841">MLQQKDSFRRTVVKQYRRLVDGAIKSALAIEAPPEGWARTVRKALGIPIPLISKRSGLSKAEIFRIERQEAGGKVQLDTLRRLAQAMDCELHYAIVPRKKVDELISEKAHEAAVRIVSEMSTHMKLEMQGLSKRQIDDQVLMVQNQLLSMSSQSFWNKLESIERD</sequence>
<comment type="caution">
    <text evidence="1">The sequence shown here is derived from an EMBL/GenBank/DDBJ whole genome shotgun (WGS) entry which is preliminary data.</text>
</comment>
<evidence type="ECO:0000313" key="2">
    <source>
        <dbReference type="Proteomes" id="UP001143391"/>
    </source>
</evidence>
<dbReference type="Gene3D" id="1.10.260.40">
    <property type="entry name" value="lambda repressor-like DNA-binding domains"/>
    <property type="match status" value="1"/>
</dbReference>